<accession>A0ACD5V1M2</accession>
<keyword evidence="2" id="KW-1185">Reference proteome</keyword>
<dbReference type="EnsemblPlants" id="AVESA.00010b.r2.2DG0358480.1">
    <property type="protein sequence ID" value="AVESA.00010b.r2.2DG0358480.1.CDS.1"/>
    <property type="gene ID" value="AVESA.00010b.r2.2DG0358480"/>
</dbReference>
<reference evidence="1" key="2">
    <citation type="submission" date="2025-09" db="UniProtKB">
        <authorList>
            <consortium name="EnsemblPlants"/>
        </authorList>
    </citation>
    <scope>IDENTIFICATION</scope>
</reference>
<organism evidence="1 2">
    <name type="scientific">Avena sativa</name>
    <name type="common">Oat</name>
    <dbReference type="NCBI Taxonomy" id="4498"/>
    <lineage>
        <taxon>Eukaryota</taxon>
        <taxon>Viridiplantae</taxon>
        <taxon>Streptophyta</taxon>
        <taxon>Embryophyta</taxon>
        <taxon>Tracheophyta</taxon>
        <taxon>Spermatophyta</taxon>
        <taxon>Magnoliopsida</taxon>
        <taxon>Liliopsida</taxon>
        <taxon>Poales</taxon>
        <taxon>Poaceae</taxon>
        <taxon>BOP clade</taxon>
        <taxon>Pooideae</taxon>
        <taxon>Poodae</taxon>
        <taxon>Poeae</taxon>
        <taxon>Poeae Chloroplast Group 1 (Aveneae type)</taxon>
        <taxon>Aveninae</taxon>
        <taxon>Avena</taxon>
    </lineage>
</organism>
<sequence length="505" mass="58584">MASPPHKKSASSARRRDRISDLTDEVLGHVLSFLPTKEAGCTAILGRRWRDIFRSVHTIKFEEAEGEREEDWFTDHWESADKRSCSGVLLDCISSALLRHRIRCASDRSGHPVPLRSFHFAFDSYDNWDKVAVDQWLFEVLCQSDKKELHLDLRFFIGPICSDDDDEKNENKKWGYVLPMTLFSHTAIRTLCLGHCKLNLPESIDLPLLKTLRLTSILGDDSEETTQRLICSCPRLLDLTLEANKRLKRITILDKRLRRFALRCCHNMTKVIIDASELRSLEYNGMVPKESLMSLGVSPGLASCTIRFCRVGHEESELLGFRRFMEKVCDSKHLNLHHFGLVEGGFFTSFPSFFGLKSLELQGPVQSRETVDMIRRIMEHTPNLEVLSLYMELDPQTPQTQLDDELDEDGDEKEYERSVVLDNLRVPDDESSFSMHCLRRRVKEINMVNYEYDVYHRTLAWLLFRNALVLERMCVVLRKGQLTFQSKLKEEIESWLVTKPEKSFM</sequence>
<reference evidence="1" key="1">
    <citation type="submission" date="2021-05" db="EMBL/GenBank/DDBJ databases">
        <authorList>
            <person name="Scholz U."/>
            <person name="Mascher M."/>
            <person name="Fiebig A."/>
        </authorList>
    </citation>
    <scope>NUCLEOTIDE SEQUENCE [LARGE SCALE GENOMIC DNA]</scope>
</reference>
<evidence type="ECO:0000313" key="1">
    <source>
        <dbReference type="EnsemblPlants" id="AVESA.00010b.r2.2DG0358480.1.CDS.1"/>
    </source>
</evidence>
<proteinExistence type="predicted"/>
<name>A0ACD5V1M2_AVESA</name>
<protein>
    <submittedName>
        <fullName evidence="1">Uncharacterized protein</fullName>
    </submittedName>
</protein>
<evidence type="ECO:0000313" key="2">
    <source>
        <dbReference type="Proteomes" id="UP001732700"/>
    </source>
</evidence>
<dbReference type="Proteomes" id="UP001732700">
    <property type="component" value="Chromosome 2D"/>
</dbReference>